<organism evidence="3 4">
    <name type="scientific">Halorussus caseinilyticus</name>
    <dbReference type="NCBI Taxonomy" id="3034025"/>
    <lineage>
        <taxon>Archaea</taxon>
        <taxon>Methanobacteriati</taxon>
        <taxon>Methanobacteriota</taxon>
        <taxon>Stenosarchaea group</taxon>
        <taxon>Halobacteria</taxon>
        <taxon>Halobacteriales</taxon>
        <taxon>Haladaptataceae</taxon>
        <taxon>Halorussus</taxon>
    </lineage>
</organism>
<dbReference type="AlphaFoldDB" id="A0ABD5WNF0"/>
<gene>
    <name evidence="3" type="ORF">ACFQJ6_20095</name>
</gene>
<dbReference type="Proteomes" id="UP001596407">
    <property type="component" value="Unassembled WGS sequence"/>
</dbReference>
<proteinExistence type="inferred from homology"/>
<name>A0ABD5WNF0_9EURY</name>
<protein>
    <submittedName>
        <fullName evidence="3">Universal stress protein</fullName>
    </submittedName>
</protein>
<dbReference type="PANTHER" id="PTHR46268:SF6">
    <property type="entry name" value="UNIVERSAL STRESS PROTEIN UP12"/>
    <property type="match status" value="1"/>
</dbReference>
<sequence length="287" mass="30381">MDTDEAADRYRIAVAVSNPDHAEQLVRTAVDVARVRDGEVFVVGVISTPRESPFALFTDEVITREFGGERRAVLDRAMGVASGTGVPVSGELFVASSVARGVLTAVEERDCDSLLIGWRERTREDAVLGTNVDRIVRRADCDVLVEKIGALAGTVDAVLLPVAESRHAGLAASVARAIAVANDASVTLLRVVGSSRDEPAARELLAGKADLLAGVEVETLVREGGVPDVIVAESERHDVTVLGATRTGAIRRRIVGSTPREVGRRAEGTVIMARKGGGSLVSRVFRL</sequence>
<dbReference type="InterPro" id="IPR006016">
    <property type="entry name" value="UspA"/>
</dbReference>
<dbReference type="InterPro" id="IPR014729">
    <property type="entry name" value="Rossmann-like_a/b/a_fold"/>
</dbReference>
<dbReference type="PANTHER" id="PTHR46268">
    <property type="entry name" value="STRESS RESPONSE PROTEIN NHAX"/>
    <property type="match status" value="1"/>
</dbReference>
<dbReference type="CDD" id="cd00293">
    <property type="entry name" value="USP-like"/>
    <property type="match status" value="2"/>
</dbReference>
<dbReference type="EMBL" id="JBHSZH010000005">
    <property type="protein sequence ID" value="MFC7082046.1"/>
    <property type="molecule type" value="Genomic_DNA"/>
</dbReference>
<reference evidence="3 4" key="1">
    <citation type="journal article" date="2019" name="Int. J. Syst. Evol. Microbiol.">
        <title>The Global Catalogue of Microorganisms (GCM) 10K type strain sequencing project: providing services to taxonomists for standard genome sequencing and annotation.</title>
        <authorList>
            <consortium name="The Broad Institute Genomics Platform"/>
            <consortium name="The Broad Institute Genome Sequencing Center for Infectious Disease"/>
            <person name="Wu L."/>
            <person name="Ma J."/>
        </authorList>
    </citation>
    <scope>NUCLEOTIDE SEQUENCE [LARGE SCALE GENOMIC DNA]</scope>
    <source>
        <strain evidence="3 4">DT72</strain>
    </source>
</reference>
<dbReference type="Pfam" id="PF00582">
    <property type="entry name" value="Usp"/>
    <property type="match status" value="2"/>
</dbReference>
<comment type="caution">
    <text evidence="3">The sequence shown here is derived from an EMBL/GenBank/DDBJ whole genome shotgun (WGS) entry which is preliminary data.</text>
</comment>
<evidence type="ECO:0000313" key="4">
    <source>
        <dbReference type="Proteomes" id="UP001596407"/>
    </source>
</evidence>
<comment type="similarity">
    <text evidence="1">Belongs to the universal stress protein A family.</text>
</comment>
<dbReference type="RefSeq" id="WP_276279982.1">
    <property type="nucleotide sequence ID" value="NZ_CP119809.1"/>
</dbReference>
<accession>A0ABD5WNF0</accession>
<feature type="domain" description="UspA" evidence="2">
    <location>
        <begin position="11"/>
        <end position="145"/>
    </location>
</feature>
<feature type="domain" description="UspA" evidence="2">
    <location>
        <begin position="157"/>
        <end position="274"/>
    </location>
</feature>
<keyword evidence="4" id="KW-1185">Reference proteome</keyword>
<evidence type="ECO:0000259" key="2">
    <source>
        <dbReference type="Pfam" id="PF00582"/>
    </source>
</evidence>
<dbReference type="GeneID" id="79304585"/>
<dbReference type="SUPFAM" id="SSF52402">
    <property type="entry name" value="Adenine nucleotide alpha hydrolases-like"/>
    <property type="match status" value="2"/>
</dbReference>
<evidence type="ECO:0000256" key="1">
    <source>
        <dbReference type="ARBA" id="ARBA00008791"/>
    </source>
</evidence>
<dbReference type="Gene3D" id="3.40.50.620">
    <property type="entry name" value="HUPs"/>
    <property type="match status" value="2"/>
</dbReference>
<evidence type="ECO:0000313" key="3">
    <source>
        <dbReference type="EMBL" id="MFC7082046.1"/>
    </source>
</evidence>